<protein>
    <submittedName>
        <fullName evidence="2">Uncharacterized protein</fullName>
    </submittedName>
</protein>
<organism evidence="2 3">
    <name type="scientific">Bacteroides reticulotermitis</name>
    <dbReference type="NCBI Taxonomy" id="1133319"/>
    <lineage>
        <taxon>Bacteria</taxon>
        <taxon>Pseudomonadati</taxon>
        <taxon>Bacteroidota</taxon>
        <taxon>Bacteroidia</taxon>
        <taxon>Bacteroidales</taxon>
        <taxon>Bacteroidaceae</taxon>
        <taxon>Bacteroides</taxon>
    </lineage>
</organism>
<sequence length="169" mass="18933">MKFIDPDGRNPIFAMFRAYRGYKAYRAARIASVTTGVADAAAVTTTVVVSYNYNCFLNPDRAAKVEQSLLDGIRDVVNQNNAVSPEYNNQRKRERDARDERNQEQANVVQSLDANVSGVMPNRAAALKRDLNDGEGKQKYNLEFLQQLLNLLVKIHSLKNCITTTFSAT</sequence>
<comment type="caution">
    <text evidence="2">The sequence shown here is derived from an EMBL/GenBank/DDBJ whole genome shotgun (WGS) entry which is preliminary data.</text>
</comment>
<reference evidence="2" key="1">
    <citation type="submission" date="2020-08" db="EMBL/GenBank/DDBJ databases">
        <title>Genomic Encyclopedia of Type Strains, Phase IV (KMG-IV): sequencing the most valuable type-strain genomes for metagenomic binning, comparative biology and taxonomic classification.</title>
        <authorList>
            <person name="Goeker M."/>
        </authorList>
    </citation>
    <scope>NUCLEOTIDE SEQUENCE [LARGE SCALE GENOMIC DNA]</scope>
    <source>
        <strain evidence="2">DSM 105720</strain>
    </source>
</reference>
<evidence type="ECO:0000256" key="1">
    <source>
        <dbReference type="SAM" id="MobiDB-lite"/>
    </source>
</evidence>
<dbReference type="Proteomes" id="UP000560658">
    <property type="component" value="Unassembled WGS sequence"/>
</dbReference>
<keyword evidence="3" id="KW-1185">Reference proteome</keyword>
<feature type="region of interest" description="Disordered" evidence="1">
    <location>
        <begin position="81"/>
        <end position="102"/>
    </location>
</feature>
<dbReference type="EMBL" id="JACIER010000014">
    <property type="protein sequence ID" value="MBB4045364.1"/>
    <property type="molecule type" value="Genomic_DNA"/>
</dbReference>
<gene>
    <name evidence="2" type="ORF">GGR06_003176</name>
</gene>
<evidence type="ECO:0000313" key="2">
    <source>
        <dbReference type="EMBL" id="MBB4045364.1"/>
    </source>
</evidence>
<dbReference type="RefSeq" id="WP_052517167.1">
    <property type="nucleotide sequence ID" value="NZ_JACIER010000014.1"/>
</dbReference>
<name>A0A840D7B6_9BACE</name>
<accession>A0A840D7B6</accession>
<proteinExistence type="predicted"/>
<feature type="compositionally biased region" description="Basic and acidic residues" evidence="1">
    <location>
        <begin position="89"/>
        <end position="102"/>
    </location>
</feature>
<dbReference type="AlphaFoldDB" id="A0A840D7B6"/>
<evidence type="ECO:0000313" key="3">
    <source>
        <dbReference type="Proteomes" id="UP000560658"/>
    </source>
</evidence>